<evidence type="ECO:0000256" key="1">
    <source>
        <dbReference type="ARBA" id="ARBA00010243"/>
    </source>
</evidence>
<evidence type="ECO:0000256" key="2">
    <source>
        <dbReference type="ARBA" id="ARBA00022670"/>
    </source>
</evidence>
<dbReference type="Proteomes" id="UP000190285">
    <property type="component" value="Unassembled WGS sequence"/>
</dbReference>
<dbReference type="OrthoDB" id="9804482at2"/>
<evidence type="ECO:0000256" key="4">
    <source>
        <dbReference type="ARBA" id="ARBA00022801"/>
    </source>
</evidence>
<dbReference type="EMBL" id="FUZT01000004">
    <property type="protein sequence ID" value="SKC66509.1"/>
    <property type="molecule type" value="Genomic_DNA"/>
</dbReference>
<evidence type="ECO:0000259" key="7">
    <source>
        <dbReference type="PROSITE" id="PS50249"/>
    </source>
</evidence>
<dbReference type="Pfam" id="PF04002">
    <property type="entry name" value="RadC"/>
    <property type="match status" value="1"/>
</dbReference>
<dbReference type="CDD" id="cd08071">
    <property type="entry name" value="MPN_DUF2466"/>
    <property type="match status" value="1"/>
</dbReference>
<dbReference type="PANTHER" id="PTHR30471:SF3">
    <property type="entry name" value="UPF0758 PROTEIN YEES-RELATED"/>
    <property type="match status" value="1"/>
</dbReference>
<name>A0A1T5KSZ0_9FIRM</name>
<dbReference type="GO" id="GO:0008237">
    <property type="term" value="F:metallopeptidase activity"/>
    <property type="evidence" value="ECO:0007669"/>
    <property type="project" value="UniProtKB-KW"/>
</dbReference>
<gene>
    <name evidence="8" type="ORF">SAMN02194393_02111</name>
</gene>
<dbReference type="PANTHER" id="PTHR30471">
    <property type="entry name" value="DNA REPAIR PROTEIN RADC"/>
    <property type="match status" value="1"/>
</dbReference>
<evidence type="ECO:0000256" key="3">
    <source>
        <dbReference type="ARBA" id="ARBA00022723"/>
    </source>
</evidence>
<dbReference type="AlphaFoldDB" id="A0A1T5KSZ0"/>
<reference evidence="8 9" key="1">
    <citation type="submission" date="2017-02" db="EMBL/GenBank/DDBJ databases">
        <authorList>
            <person name="Peterson S.W."/>
        </authorList>
    </citation>
    <scope>NUCLEOTIDE SEQUENCE [LARGE SCALE GENOMIC DNA]</scope>
    <source>
        <strain evidence="8 9">M1</strain>
    </source>
</reference>
<evidence type="ECO:0000313" key="8">
    <source>
        <dbReference type="EMBL" id="SKC66509.1"/>
    </source>
</evidence>
<keyword evidence="4" id="KW-0378">Hydrolase</keyword>
<keyword evidence="3" id="KW-0479">Metal-binding</keyword>
<sequence>MKTNRPYTESFLKGLKTLTGVSYRKLESYAKENNPLNILEHPKTLGINEKQLNKIGLLKEIISSYNLLKNHEREDKIKFTTPNEVANYFVPLLSSIKDKERFMAAFLDNGNNIIEAQIVSEGTVSQTVVYPREVLKKALACDCSFIILAHNHPGGTLKPSKEDIALTQRLVDIFKPLDIRILDHIIVAGIEFTSLQEKSLMPQGCKEKANYEPINIGENSSKENIESYMPQEINKEEEWEMEI</sequence>
<keyword evidence="9" id="KW-1185">Reference proteome</keyword>
<dbReference type="STRING" id="36842.SAMN02194393_02111"/>
<dbReference type="InterPro" id="IPR001405">
    <property type="entry name" value="UPF0758"/>
</dbReference>
<protein>
    <submittedName>
        <fullName evidence="8">DNA repair protein RadC</fullName>
    </submittedName>
</protein>
<organism evidence="8 9">
    <name type="scientific">Maledivibacter halophilus</name>
    <dbReference type="NCBI Taxonomy" id="36842"/>
    <lineage>
        <taxon>Bacteria</taxon>
        <taxon>Bacillati</taxon>
        <taxon>Bacillota</taxon>
        <taxon>Clostridia</taxon>
        <taxon>Peptostreptococcales</taxon>
        <taxon>Caminicellaceae</taxon>
        <taxon>Maledivibacter</taxon>
    </lineage>
</organism>
<evidence type="ECO:0000256" key="6">
    <source>
        <dbReference type="ARBA" id="ARBA00023049"/>
    </source>
</evidence>
<dbReference type="RefSeq" id="WP_079491449.1">
    <property type="nucleotide sequence ID" value="NZ_FUZT01000004.1"/>
</dbReference>
<dbReference type="GO" id="GO:0006508">
    <property type="term" value="P:proteolysis"/>
    <property type="evidence" value="ECO:0007669"/>
    <property type="project" value="UniProtKB-KW"/>
</dbReference>
<dbReference type="GO" id="GO:0046872">
    <property type="term" value="F:metal ion binding"/>
    <property type="evidence" value="ECO:0007669"/>
    <property type="project" value="UniProtKB-KW"/>
</dbReference>
<dbReference type="InterPro" id="IPR037518">
    <property type="entry name" value="MPN"/>
</dbReference>
<accession>A0A1T5KSZ0</accession>
<keyword evidence="6" id="KW-0482">Metalloprotease</keyword>
<evidence type="ECO:0000256" key="5">
    <source>
        <dbReference type="ARBA" id="ARBA00022833"/>
    </source>
</evidence>
<evidence type="ECO:0000313" key="9">
    <source>
        <dbReference type="Proteomes" id="UP000190285"/>
    </source>
</evidence>
<comment type="similarity">
    <text evidence="1">Belongs to the UPF0758 family.</text>
</comment>
<dbReference type="Gene3D" id="3.40.140.10">
    <property type="entry name" value="Cytidine Deaminase, domain 2"/>
    <property type="match status" value="1"/>
</dbReference>
<dbReference type="PROSITE" id="PS50249">
    <property type="entry name" value="MPN"/>
    <property type="match status" value="1"/>
</dbReference>
<feature type="domain" description="MPN" evidence="7">
    <location>
        <begin position="78"/>
        <end position="201"/>
    </location>
</feature>
<keyword evidence="2" id="KW-0645">Protease</keyword>
<proteinExistence type="inferred from homology"/>
<dbReference type="InterPro" id="IPR025657">
    <property type="entry name" value="RadC_JAB"/>
</dbReference>
<keyword evidence="5" id="KW-0862">Zinc</keyword>